<comment type="subcellular location">
    <subcellularLocation>
        <location evidence="2">Cell membrane</location>
        <topology evidence="2">Multi-pass membrane protein</topology>
    </subcellularLocation>
</comment>
<evidence type="ECO:0000256" key="6">
    <source>
        <dbReference type="ARBA" id="ARBA00012487"/>
    </source>
</evidence>
<feature type="transmembrane region" description="Helical" evidence="20">
    <location>
        <begin position="209"/>
        <end position="225"/>
    </location>
</feature>
<feature type="region of interest" description="Disordered" evidence="19">
    <location>
        <begin position="1"/>
        <end position="152"/>
    </location>
</feature>
<feature type="transmembrane region" description="Helical" evidence="20">
    <location>
        <begin position="401"/>
        <end position="419"/>
    </location>
</feature>
<feature type="compositionally biased region" description="Pro residues" evidence="19">
    <location>
        <begin position="84"/>
        <end position="105"/>
    </location>
</feature>
<keyword evidence="10 18" id="KW-0808">Transferase</keyword>
<evidence type="ECO:0000313" key="21">
    <source>
        <dbReference type="EMBL" id="WDZ87462.1"/>
    </source>
</evidence>
<feature type="transmembrane region" description="Helical" evidence="20">
    <location>
        <begin position="287"/>
        <end position="306"/>
    </location>
</feature>
<keyword evidence="12 18" id="KW-0548">Nucleotidyltransferase</keyword>
<dbReference type="Pfam" id="PF01148">
    <property type="entry name" value="CTP_transf_1"/>
    <property type="match status" value="1"/>
</dbReference>
<feature type="transmembrane region" description="Helical" evidence="20">
    <location>
        <begin position="327"/>
        <end position="346"/>
    </location>
</feature>
<dbReference type="EMBL" id="CP118615">
    <property type="protein sequence ID" value="WDZ87462.1"/>
    <property type="molecule type" value="Genomic_DNA"/>
</dbReference>
<feature type="transmembrane region" description="Helical" evidence="20">
    <location>
        <begin position="156"/>
        <end position="174"/>
    </location>
</feature>
<feature type="compositionally biased region" description="Basic residues" evidence="19">
    <location>
        <begin position="128"/>
        <end position="137"/>
    </location>
</feature>
<evidence type="ECO:0000256" key="16">
    <source>
        <dbReference type="ARBA" id="ARBA00023209"/>
    </source>
</evidence>
<organism evidence="21 22">
    <name type="scientific">Micromonospora cathayae</name>
    <dbReference type="NCBI Taxonomy" id="3028804"/>
    <lineage>
        <taxon>Bacteria</taxon>
        <taxon>Bacillati</taxon>
        <taxon>Actinomycetota</taxon>
        <taxon>Actinomycetes</taxon>
        <taxon>Micromonosporales</taxon>
        <taxon>Micromonosporaceae</taxon>
        <taxon>Micromonospora</taxon>
    </lineage>
</organism>
<keyword evidence="16" id="KW-0594">Phospholipid biosynthesis</keyword>
<keyword evidence="14" id="KW-0443">Lipid metabolism</keyword>
<evidence type="ECO:0000256" key="17">
    <source>
        <dbReference type="ARBA" id="ARBA00023264"/>
    </source>
</evidence>
<comment type="pathway">
    <text evidence="4">Lipid metabolism.</text>
</comment>
<evidence type="ECO:0000256" key="8">
    <source>
        <dbReference type="ARBA" id="ARBA00022475"/>
    </source>
</evidence>
<evidence type="ECO:0000256" key="7">
    <source>
        <dbReference type="ARBA" id="ARBA00019373"/>
    </source>
</evidence>
<comment type="pathway">
    <text evidence="3 18">Phospholipid metabolism; CDP-diacylglycerol biosynthesis; CDP-diacylglycerol from sn-glycerol 3-phosphate: step 3/3.</text>
</comment>
<feature type="transmembrane region" description="Helical" evidence="20">
    <location>
        <begin position="352"/>
        <end position="370"/>
    </location>
</feature>
<dbReference type="PROSITE" id="PS01315">
    <property type="entry name" value="CDS"/>
    <property type="match status" value="1"/>
</dbReference>
<evidence type="ECO:0000256" key="2">
    <source>
        <dbReference type="ARBA" id="ARBA00004651"/>
    </source>
</evidence>
<keyword evidence="8" id="KW-1003">Cell membrane</keyword>
<sequence length="420" mass="44284">MSHLDSYGSIEPRGRDRTARPAALPWPERELEPGARVRHAYADQPVATWTPQEYDDGARPDDQPTLVPGHPDFERAWSTDPVSPVTPDPYRQPPQADPNPPYPADPDPDGDPGQRAAGPVPAPQRPPGRWRGRRRPVRGGGSSAGHGRPSRAGRNLPAAIMVGLALGVLIVVPLFLSLEAFVVVLAVAVAIGIWEMVRAVRAADAHPPMVPLIAGGVITIGLAWWSGPDALTLGLLVTLLATAVWRLADGFANLGRDLVAAAMIAVYVPFLAGFAALLAAVPDDGHLRVVVTLVAVVLSDTGGYAAGANFGKRPMAPTISPKKSWEGFAGSVTAAALGSALLLWLLFDVAPWWGALFGMAVSVAAVLGDLGESMIKRDLRIKDMSNLLPGHGGLMDRLDSILFAVPTAYLLLAVFVPVVG</sequence>
<gene>
    <name evidence="21" type="ORF">PVK37_14155</name>
</gene>
<evidence type="ECO:0000256" key="14">
    <source>
        <dbReference type="ARBA" id="ARBA00023098"/>
    </source>
</evidence>
<keyword evidence="9" id="KW-0444">Lipid biosynthesis</keyword>
<comment type="similarity">
    <text evidence="5 18">Belongs to the CDS family.</text>
</comment>
<evidence type="ECO:0000256" key="13">
    <source>
        <dbReference type="ARBA" id="ARBA00022989"/>
    </source>
</evidence>
<evidence type="ECO:0000313" key="22">
    <source>
        <dbReference type="Proteomes" id="UP001219605"/>
    </source>
</evidence>
<keyword evidence="13 20" id="KW-1133">Transmembrane helix</keyword>
<proteinExistence type="inferred from homology"/>
<evidence type="ECO:0000256" key="3">
    <source>
        <dbReference type="ARBA" id="ARBA00005119"/>
    </source>
</evidence>
<feature type="transmembrane region" description="Helical" evidence="20">
    <location>
        <begin position="180"/>
        <end position="197"/>
    </location>
</feature>
<evidence type="ECO:0000256" key="5">
    <source>
        <dbReference type="ARBA" id="ARBA00010185"/>
    </source>
</evidence>
<keyword evidence="11 18" id="KW-0812">Transmembrane</keyword>
<dbReference type="EC" id="2.7.7.41" evidence="6 18"/>
<feature type="transmembrane region" description="Helical" evidence="20">
    <location>
        <begin position="231"/>
        <end position="248"/>
    </location>
</feature>
<protein>
    <recommendedName>
        <fullName evidence="7 18">Phosphatidate cytidylyltransferase</fullName>
        <ecNumber evidence="6 18">2.7.7.41</ecNumber>
    </recommendedName>
</protein>
<evidence type="ECO:0000256" key="4">
    <source>
        <dbReference type="ARBA" id="ARBA00005189"/>
    </source>
</evidence>
<evidence type="ECO:0000256" key="10">
    <source>
        <dbReference type="ARBA" id="ARBA00022679"/>
    </source>
</evidence>
<reference evidence="21 22" key="1">
    <citation type="submission" date="2023-02" db="EMBL/GenBank/DDBJ databases">
        <authorList>
            <person name="Mo P."/>
        </authorList>
    </citation>
    <scope>NUCLEOTIDE SEQUENCE [LARGE SCALE GENOMIC DNA]</scope>
    <source>
        <strain evidence="21 22">HUAS 3</strain>
    </source>
</reference>
<evidence type="ECO:0000256" key="9">
    <source>
        <dbReference type="ARBA" id="ARBA00022516"/>
    </source>
</evidence>
<dbReference type="PANTHER" id="PTHR46382:SF1">
    <property type="entry name" value="PHOSPHATIDATE CYTIDYLYLTRANSFERASE"/>
    <property type="match status" value="1"/>
</dbReference>
<feature type="transmembrane region" description="Helical" evidence="20">
    <location>
        <begin position="260"/>
        <end position="281"/>
    </location>
</feature>
<keyword evidence="15 20" id="KW-0472">Membrane</keyword>
<keyword evidence="17" id="KW-1208">Phospholipid metabolism</keyword>
<dbReference type="GO" id="GO:0004605">
    <property type="term" value="F:phosphatidate cytidylyltransferase activity"/>
    <property type="evidence" value="ECO:0007669"/>
    <property type="project" value="UniProtKB-EC"/>
</dbReference>
<evidence type="ECO:0000256" key="12">
    <source>
        <dbReference type="ARBA" id="ARBA00022695"/>
    </source>
</evidence>
<evidence type="ECO:0000256" key="19">
    <source>
        <dbReference type="SAM" id="MobiDB-lite"/>
    </source>
</evidence>
<evidence type="ECO:0000256" key="1">
    <source>
        <dbReference type="ARBA" id="ARBA00001698"/>
    </source>
</evidence>
<dbReference type="InterPro" id="IPR000374">
    <property type="entry name" value="PC_trans"/>
</dbReference>
<evidence type="ECO:0000256" key="18">
    <source>
        <dbReference type="RuleBase" id="RU003938"/>
    </source>
</evidence>
<dbReference type="RefSeq" id="WP_275034422.1">
    <property type="nucleotide sequence ID" value="NZ_CP118615.1"/>
</dbReference>
<keyword evidence="22" id="KW-1185">Reference proteome</keyword>
<evidence type="ECO:0000256" key="20">
    <source>
        <dbReference type="SAM" id="Phobius"/>
    </source>
</evidence>
<dbReference type="Proteomes" id="UP001219605">
    <property type="component" value="Chromosome"/>
</dbReference>
<name>A0ABY7ZZF2_9ACTN</name>
<accession>A0ABY7ZZF2</accession>
<dbReference type="PANTHER" id="PTHR46382">
    <property type="entry name" value="PHOSPHATIDATE CYTIDYLYLTRANSFERASE"/>
    <property type="match status" value="1"/>
</dbReference>
<comment type="catalytic activity">
    <reaction evidence="1 18">
        <text>a 1,2-diacyl-sn-glycero-3-phosphate + CTP + H(+) = a CDP-1,2-diacyl-sn-glycerol + diphosphate</text>
        <dbReference type="Rhea" id="RHEA:16229"/>
        <dbReference type="ChEBI" id="CHEBI:15378"/>
        <dbReference type="ChEBI" id="CHEBI:33019"/>
        <dbReference type="ChEBI" id="CHEBI:37563"/>
        <dbReference type="ChEBI" id="CHEBI:58332"/>
        <dbReference type="ChEBI" id="CHEBI:58608"/>
        <dbReference type="EC" id="2.7.7.41"/>
    </reaction>
</comment>
<evidence type="ECO:0000256" key="15">
    <source>
        <dbReference type="ARBA" id="ARBA00023136"/>
    </source>
</evidence>
<evidence type="ECO:0000256" key="11">
    <source>
        <dbReference type="ARBA" id="ARBA00022692"/>
    </source>
</evidence>